<gene>
    <name evidence="2" type="ORF">EZS28_006768</name>
</gene>
<dbReference type="AlphaFoldDB" id="A0A5J4WU82"/>
<feature type="region of interest" description="Disordered" evidence="1">
    <location>
        <begin position="59"/>
        <end position="90"/>
    </location>
</feature>
<proteinExistence type="predicted"/>
<organism evidence="2 3">
    <name type="scientific">Streblomastix strix</name>
    <dbReference type="NCBI Taxonomy" id="222440"/>
    <lineage>
        <taxon>Eukaryota</taxon>
        <taxon>Metamonada</taxon>
        <taxon>Preaxostyla</taxon>
        <taxon>Oxymonadida</taxon>
        <taxon>Streblomastigidae</taxon>
        <taxon>Streblomastix</taxon>
    </lineage>
</organism>
<evidence type="ECO:0000256" key="1">
    <source>
        <dbReference type="SAM" id="MobiDB-lite"/>
    </source>
</evidence>
<evidence type="ECO:0000313" key="3">
    <source>
        <dbReference type="Proteomes" id="UP000324800"/>
    </source>
</evidence>
<sequence length="90" mass="10173">MSQRVREIANALPRFKAIAAGRVTPSQINSKETEAAIKKESRGRGNWNSYESQYENIFAPRGRGKPMRGQLRGRGRGQNSFFQKDDQTST</sequence>
<name>A0A5J4WU82_9EUKA</name>
<comment type="caution">
    <text evidence="2">The sequence shown here is derived from an EMBL/GenBank/DDBJ whole genome shotgun (WGS) entry which is preliminary data.</text>
</comment>
<dbReference type="EMBL" id="SNRW01001118">
    <property type="protein sequence ID" value="KAA6397709.1"/>
    <property type="molecule type" value="Genomic_DNA"/>
</dbReference>
<dbReference type="Proteomes" id="UP000324800">
    <property type="component" value="Unassembled WGS sequence"/>
</dbReference>
<accession>A0A5J4WU82</accession>
<feature type="compositionally biased region" description="Basic residues" evidence="1">
    <location>
        <begin position="62"/>
        <end position="75"/>
    </location>
</feature>
<reference evidence="2 3" key="1">
    <citation type="submission" date="2019-03" db="EMBL/GenBank/DDBJ databases">
        <title>Single cell metagenomics reveals metabolic interactions within the superorganism composed of flagellate Streblomastix strix and complex community of Bacteroidetes bacteria on its surface.</title>
        <authorList>
            <person name="Treitli S.C."/>
            <person name="Kolisko M."/>
            <person name="Husnik F."/>
            <person name="Keeling P."/>
            <person name="Hampl V."/>
        </authorList>
    </citation>
    <scope>NUCLEOTIDE SEQUENCE [LARGE SCALE GENOMIC DNA]</scope>
    <source>
        <strain evidence="2">ST1C</strain>
    </source>
</reference>
<evidence type="ECO:0000313" key="2">
    <source>
        <dbReference type="EMBL" id="KAA6397709.1"/>
    </source>
</evidence>
<protein>
    <submittedName>
        <fullName evidence="2">Uncharacterized protein</fullName>
    </submittedName>
</protein>